<dbReference type="AlphaFoldDB" id="A0A8S1P4Q6"/>
<accession>A0A8S1P4Q6</accession>
<evidence type="ECO:0008006" key="3">
    <source>
        <dbReference type="Google" id="ProtNLM"/>
    </source>
</evidence>
<comment type="caution">
    <text evidence="1">The sequence shown here is derived from an EMBL/GenBank/DDBJ whole genome shotgun (WGS) entry which is preliminary data.</text>
</comment>
<keyword evidence="2" id="KW-1185">Reference proteome</keyword>
<name>A0A8S1P4Q6_9CILI</name>
<evidence type="ECO:0000313" key="2">
    <source>
        <dbReference type="Proteomes" id="UP000692954"/>
    </source>
</evidence>
<dbReference type="EMBL" id="CAJJDN010000069">
    <property type="protein sequence ID" value="CAD8097996.1"/>
    <property type="molecule type" value="Genomic_DNA"/>
</dbReference>
<dbReference type="Proteomes" id="UP000692954">
    <property type="component" value="Unassembled WGS sequence"/>
</dbReference>
<protein>
    <recommendedName>
        <fullName evidence="3">Importin N-terminal domain-containing protein</fullName>
    </recommendedName>
</protein>
<sequence length="965" mass="112319">MNQQEYTNMIVMAFQGKETEQRKKAEELLIQTCQNDVRSIDILCELSTQQNDQLLAEQAAITIITAVKKFIGNTKPYAVEMRLHHVDLFVQMLSKQISDKIKSSIQQALQQLVCNDKQNHFKNRLKQHIIQSIDTRLENMIVSALFIAETLQLDNQFEWFQQVIKAGKIIDGFSQSTKVLWAKVIFNQLDRHLTTHQMSGVPEPIQQYFLYNEELCQVLILKTQQLTFAAEDLEYCHFVVASQRLIYGSILKLYKGAIVAKKCPYLGIICILCDAYIQSLLAFTISPTFSLDNINQNQSNLINEIIKFLAISCISNSVYNIFAEYRMPIFIDIIIPFFSSTQKEVNDLIDDPNEFVQLTQDILDEQKSDIIKSSIAQLIKAYCQHIDGSVSFFTSFSTLTASYCIQKLQNTEIKEQLGLIMEFREHYFLKSMNVNLLLETSLLILSIQSNYLTSRIEVGLIFKSFINQYADYLLNYSIPLVKARLCTYIGQFCKAILHEKDELSYSLLNFLVNQIKSAKNDQYANCYCAIEAIKNIIDEPSLEKLLEPYIAQILLALCESLLQSDFEDHFETIKQIYKTFQIEQSVLDQSLGLIVLKIQQEQQLVEQGQSERQICINQTWNILKSLPEIENIIPIHFNLLEKKVAVLYQYMINPNIIDFDEDIVYFISQLISKTKFISDYQAEMLFQCNKVIEKQRFTLGQLFELFNYYIYYGKTLFSNIKAQEFLIQILEAVFNNPQRGEASQGEAILLLHLLIQEYRLSKEVLTYIYTKILLRSQLEVKNDFLRARLMGIYISGFIQNGALTLAWIEQQQGFIYDHIMDSSKHCLPDYDIQLYISGFCQLLLRNPQHLNLKLLQNFVLVLKKQYHYDLKKSKDDNNDSEDMFSIDDELEDAKITMETFLCNITKHNSFDLFHITYQQLRKTINIPELISNDPILKKDLDELLKINKFNQDSRIILKLKKRKQP</sequence>
<reference evidence="1" key="1">
    <citation type="submission" date="2021-01" db="EMBL/GenBank/DDBJ databases">
        <authorList>
            <consortium name="Genoscope - CEA"/>
            <person name="William W."/>
        </authorList>
    </citation>
    <scope>NUCLEOTIDE SEQUENCE</scope>
</reference>
<dbReference type="OrthoDB" id="311990at2759"/>
<evidence type="ECO:0000313" key="1">
    <source>
        <dbReference type="EMBL" id="CAD8097996.1"/>
    </source>
</evidence>
<organism evidence="1 2">
    <name type="scientific">Paramecium sonneborni</name>
    <dbReference type="NCBI Taxonomy" id="65129"/>
    <lineage>
        <taxon>Eukaryota</taxon>
        <taxon>Sar</taxon>
        <taxon>Alveolata</taxon>
        <taxon>Ciliophora</taxon>
        <taxon>Intramacronucleata</taxon>
        <taxon>Oligohymenophorea</taxon>
        <taxon>Peniculida</taxon>
        <taxon>Parameciidae</taxon>
        <taxon>Paramecium</taxon>
    </lineage>
</organism>
<gene>
    <name evidence="1" type="ORF">PSON_ATCC_30995.1.T0690172</name>
</gene>
<proteinExistence type="predicted"/>